<dbReference type="InterPro" id="IPR010567">
    <property type="entry name" value="OrfX2/OrfX3/P47"/>
</dbReference>
<evidence type="ECO:0000313" key="6">
    <source>
        <dbReference type="EMBL" id="VFK11533.1"/>
    </source>
</evidence>
<dbReference type="EMBL" id="CAADFA010000200">
    <property type="protein sequence ID" value="VFJ57472.1"/>
    <property type="molecule type" value="Genomic_DNA"/>
</dbReference>
<protein>
    <submittedName>
        <fullName evidence="4">p-47 protein</fullName>
    </submittedName>
</protein>
<dbReference type="Pfam" id="PF06597">
    <property type="entry name" value="Clostridium_P47"/>
    <property type="match status" value="1"/>
</dbReference>
<accession>A0A450SU42</accession>
<feature type="domain" description="Protein OrfX2/OrfX3/P47" evidence="3">
    <location>
        <begin position="4"/>
        <end position="255"/>
    </location>
</feature>
<evidence type="ECO:0000313" key="4">
    <source>
        <dbReference type="EMBL" id="VFJ57472.1"/>
    </source>
</evidence>
<evidence type="ECO:0000256" key="2">
    <source>
        <dbReference type="ARBA" id="ARBA00035010"/>
    </source>
</evidence>
<evidence type="ECO:0000256" key="1">
    <source>
        <dbReference type="ARBA" id="ARBA00023026"/>
    </source>
</evidence>
<name>A0A450SU42_9GAMM</name>
<dbReference type="EMBL" id="CAADEZ010000198">
    <property type="protein sequence ID" value="VFJ57706.1"/>
    <property type="molecule type" value="Genomic_DNA"/>
</dbReference>
<dbReference type="AlphaFoldDB" id="A0A450SU42"/>
<keyword evidence="1" id="KW-0843">Virulence</keyword>
<evidence type="ECO:0000313" key="5">
    <source>
        <dbReference type="EMBL" id="VFJ57706.1"/>
    </source>
</evidence>
<dbReference type="EMBL" id="CAADFL010000189">
    <property type="protein sequence ID" value="VFK11533.1"/>
    <property type="molecule type" value="Genomic_DNA"/>
</dbReference>
<gene>
    <name evidence="5" type="ORF">BECKFM1743A_GA0114220_101984</name>
    <name evidence="6" type="ORF">BECKFM1743B_GA0114221_101893</name>
    <name evidence="4" type="ORF">BECKFM1743C_GA0114222_102004</name>
</gene>
<sequence>MNNKGWDVIYAVRTDLVTKDMQANMSRFITEFSFSGKLGDRRYRISGRFRPWSVTNVGSSTMVGVVCPTEGCTMEVTDKDGKVSTIPLDGITPIIQFNLAFLDAEVAQSKVLRFTAFERNAATDENGDVVVLDADSTNSVSDAALEVLLKDAWHALFWQNRKSLDYIFATVNLVPPGDSSWMAPREMAYHFWNGAGNNAFLCILTMTRSCDIGGLDRVPDSDLYTDGDGKDVFVSISPEMLMQKMVLPALGGGYSCNGTEITGSKNMSVSNARYVHVSSIHIRVSGASLPMAYSGKAGIMTDSTMTFQGKQTRNFAYDNGKIRFRGAKGSFDHQEHLSFWDGLLTGLTAGIFYGIESAIESGIAGDIENGMGASFNLSLGAIQWGTHTTGIGIDHARMNDALILQAS</sequence>
<reference evidence="4" key="1">
    <citation type="submission" date="2019-02" db="EMBL/GenBank/DDBJ databases">
        <authorList>
            <person name="Gruber-Vodicka R. H."/>
            <person name="Seah K. B. B."/>
        </authorList>
    </citation>
    <scope>NUCLEOTIDE SEQUENCE</scope>
    <source>
        <strain evidence="5">BECK_BZ163</strain>
        <strain evidence="6">BECK_BZ164</strain>
        <strain evidence="4">BECK_BZ165</strain>
    </source>
</reference>
<proteinExistence type="inferred from homology"/>
<comment type="similarity">
    <text evidence="2">Belongs to the TULIP P47 family.</text>
</comment>
<organism evidence="4">
    <name type="scientific">Candidatus Kentrum sp. FM</name>
    <dbReference type="NCBI Taxonomy" id="2126340"/>
    <lineage>
        <taxon>Bacteria</taxon>
        <taxon>Pseudomonadati</taxon>
        <taxon>Pseudomonadota</taxon>
        <taxon>Gammaproteobacteria</taxon>
        <taxon>Candidatus Kentrum</taxon>
    </lineage>
</organism>
<evidence type="ECO:0000259" key="3">
    <source>
        <dbReference type="Pfam" id="PF06597"/>
    </source>
</evidence>